<dbReference type="PANTHER" id="PTHR34136">
    <property type="match status" value="1"/>
</dbReference>
<dbReference type="EMBL" id="FRDL01000008">
    <property type="protein sequence ID" value="SHN72126.1"/>
    <property type="molecule type" value="Genomic_DNA"/>
</dbReference>
<keyword evidence="1" id="KW-0328">Glycosyltransferase</keyword>
<keyword evidence="4" id="KW-1185">Reference proteome</keyword>
<proteinExistence type="predicted"/>
<dbReference type="Proteomes" id="UP000184066">
    <property type="component" value="Unassembled WGS sequence"/>
</dbReference>
<dbReference type="NCBIfam" id="TIGR00696">
    <property type="entry name" value="wecG_tagA_cpsF"/>
    <property type="match status" value="1"/>
</dbReference>
<sequence>MTDVSAAPLGAAAPSPLDPGDAVAAALCARVHAVPCAEDHALPPRRPGPRVIAFLNAHAVNLSAASPDAAAAFLGADLLLRDGIGVKIMMRLLGFDPGANANGTDLIPRIAAARGRRVALYGALPGVAEEAASALRALGARVVATRHGYHPSADYEKWMLEDAPDLLILGMGAPRQEILADTLRARARVAGLDVDIVCGGAILDFLSGRSRRAPRWMRAAGLEWAHRLIMEPRRLARRYLLGNPVFLMRALRLAAARRIELGESADGARR</sequence>
<dbReference type="RefSeq" id="WP_072747850.1">
    <property type="nucleotide sequence ID" value="NZ_FOHL01000008.1"/>
</dbReference>
<reference evidence="3 4" key="1">
    <citation type="submission" date="2016-12" db="EMBL/GenBank/DDBJ databases">
        <authorList>
            <person name="Song W.-J."/>
            <person name="Kurnit D.M."/>
        </authorList>
    </citation>
    <scope>NUCLEOTIDE SEQUENCE [LARGE SCALE GENOMIC DNA]</scope>
    <source>
        <strain evidence="3 4">CGMCC 1.10808</strain>
    </source>
</reference>
<gene>
    <name evidence="3" type="ORF">SAMN05216200_10836</name>
</gene>
<dbReference type="CDD" id="cd06533">
    <property type="entry name" value="Glyco_transf_WecG_TagA"/>
    <property type="match status" value="1"/>
</dbReference>
<dbReference type="AlphaFoldDB" id="A0A1M7TN71"/>
<dbReference type="OrthoDB" id="9771846at2"/>
<accession>A0A1M7TN71</accession>
<evidence type="ECO:0000256" key="1">
    <source>
        <dbReference type="ARBA" id="ARBA00022676"/>
    </source>
</evidence>
<keyword evidence="2" id="KW-0808">Transferase</keyword>
<evidence type="ECO:0008006" key="5">
    <source>
        <dbReference type="Google" id="ProtNLM"/>
    </source>
</evidence>
<protein>
    <recommendedName>
        <fullName evidence="5">Polymer biosynthesis protein, WecB/TagA/CpsF family</fullName>
    </recommendedName>
</protein>
<dbReference type="PANTHER" id="PTHR34136:SF1">
    <property type="entry name" value="UDP-N-ACETYL-D-MANNOSAMINURONIC ACID TRANSFERASE"/>
    <property type="match status" value="1"/>
</dbReference>
<evidence type="ECO:0000256" key="2">
    <source>
        <dbReference type="ARBA" id="ARBA00022679"/>
    </source>
</evidence>
<dbReference type="STRING" id="1189325.SAMN04488119_10835"/>
<dbReference type="GO" id="GO:0016758">
    <property type="term" value="F:hexosyltransferase activity"/>
    <property type="evidence" value="ECO:0007669"/>
    <property type="project" value="TreeGrafter"/>
</dbReference>
<name>A0A1M7TN71_9RHOB</name>
<dbReference type="InterPro" id="IPR004629">
    <property type="entry name" value="WecG_TagA_CpsF"/>
</dbReference>
<evidence type="ECO:0000313" key="3">
    <source>
        <dbReference type="EMBL" id="SHN72126.1"/>
    </source>
</evidence>
<dbReference type="Pfam" id="PF03808">
    <property type="entry name" value="Glyco_tran_WecG"/>
    <property type="match status" value="1"/>
</dbReference>
<organism evidence="3 4">
    <name type="scientific">Oceanicella actignis</name>
    <dbReference type="NCBI Taxonomy" id="1189325"/>
    <lineage>
        <taxon>Bacteria</taxon>
        <taxon>Pseudomonadati</taxon>
        <taxon>Pseudomonadota</taxon>
        <taxon>Alphaproteobacteria</taxon>
        <taxon>Rhodobacterales</taxon>
        <taxon>Paracoccaceae</taxon>
        <taxon>Oceanicella</taxon>
    </lineage>
</organism>
<evidence type="ECO:0000313" key="4">
    <source>
        <dbReference type="Proteomes" id="UP000184066"/>
    </source>
</evidence>